<dbReference type="Gene3D" id="2.150.10.10">
    <property type="entry name" value="Serralysin-like metalloprotease, C-terminal"/>
    <property type="match status" value="2"/>
</dbReference>
<dbReference type="EMBL" id="CP039704">
    <property type="protein sequence ID" value="QCI79419.1"/>
    <property type="molecule type" value="Genomic_DNA"/>
</dbReference>
<dbReference type="InterPro" id="IPR018511">
    <property type="entry name" value="Hemolysin-typ_Ca-bd_CS"/>
</dbReference>
<evidence type="ECO:0000256" key="2">
    <source>
        <dbReference type="ARBA" id="ARBA00022525"/>
    </source>
</evidence>
<dbReference type="SUPFAM" id="SSF51120">
    <property type="entry name" value="beta-Roll"/>
    <property type="match status" value="2"/>
</dbReference>
<gene>
    <name evidence="4" type="ORF">E6W36_07280</name>
</gene>
<feature type="region of interest" description="Disordered" evidence="3">
    <location>
        <begin position="214"/>
        <end position="239"/>
    </location>
</feature>
<sequence length="239" mass="24046">MTVNGGSGSDVIWTDAGNDMLYGDSGNDTLHGGAGSDVLYGDNSQNLIVNGSFEDLGSASDNVATGWGISTGDLTGWTRSTPETFEVHNATYGGVSGGDGNYWLDLDASPGNAVVSQTVGGLAAGEKLELSVDMADRSGGASGHAEVYWNGQLVGTLDNNTTTFKTYNFDVTAGTGDGSNTLTFKGIGAADNLGASIDNVKLVHAGADTLDGGAGNDTLYGNAGNDTLTGGGRRSALGQ</sequence>
<name>A0A4D7BV58_9SPHN</name>
<keyword evidence="5" id="KW-1185">Reference proteome</keyword>
<dbReference type="AlphaFoldDB" id="A0A4D7BV58"/>
<keyword evidence="2" id="KW-0964">Secreted</keyword>
<dbReference type="RefSeq" id="WP_222874258.1">
    <property type="nucleotide sequence ID" value="NZ_CP039704.1"/>
</dbReference>
<dbReference type="Proteomes" id="UP000298714">
    <property type="component" value="Chromosome"/>
</dbReference>
<evidence type="ECO:0008006" key="6">
    <source>
        <dbReference type="Google" id="ProtNLM"/>
    </source>
</evidence>
<dbReference type="PROSITE" id="PS00330">
    <property type="entry name" value="HEMOLYSIN_CALCIUM"/>
    <property type="match status" value="1"/>
</dbReference>
<evidence type="ECO:0000313" key="4">
    <source>
        <dbReference type="EMBL" id="QCI79419.1"/>
    </source>
</evidence>
<dbReference type="GO" id="GO:0005576">
    <property type="term" value="C:extracellular region"/>
    <property type="evidence" value="ECO:0007669"/>
    <property type="project" value="UniProtKB-SubCell"/>
</dbReference>
<evidence type="ECO:0000313" key="5">
    <source>
        <dbReference type="Proteomes" id="UP000298714"/>
    </source>
</evidence>
<proteinExistence type="predicted"/>
<dbReference type="InterPro" id="IPR001343">
    <property type="entry name" value="Hemolysn_Ca-bd"/>
</dbReference>
<protein>
    <recommendedName>
        <fullName evidence="6">Calcium-binding protein</fullName>
    </recommendedName>
</protein>
<evidence type="ECO:0000256" key="3">
    <source>
        <dbReference type="SAM" id="MobiDB-lite"/>
    </source>
</evidence>
<comment type="subcellular location">
    <subcellularLocation>
        <location evidence="1">Secreted</location>
    </subcellularLocation>
</comment>
<reference evidence="5" key="1">
    <citation type="submission" date="2019-04" db="EMBL/GenBank/DDBJ databases">
        <title>Complete genome sequence of Sphingomonas sp. W1-2-3.</title>
        <authorList>
            <person name="Im W.T."/>
        </authorList>
    </citation>
    <scope>NUCLEOTIDE SEQUENCE [LARGE SCALE GENOMIC DNA]</scope>
    <source>
        <strain evidence="5">W1-2-3</strain>
    </source>
</reference>
<dbReference type="PRINTS" id="PR00313">
    <property type="entry name" value="CABNDNGRPT"/>
</dbReference>
<evidence type="ECO:0000256" key="1">
    <source>
        <dbReference type="ARBA" id="ARBA00004613"/>
    </source>
</evidence>
<dbReference type="KEGG" id="hgn:E6W36_07280"/>
<dbReference type="GO" id="GO:0005509">
    <property type="term" value="F:calcium ion binding"/>
    <property type="evidence" value="ECO:0007669"/>
    <property type="project" value="InterPro"/>
</dbReference>
<dbReference type="InterPro" id="IPR011049">
    <property type="entry name" value="Serralysin-like_metalloprot_C"/>
</dbReference>
<dbReference type="Pfam" id="PF00353">
    <property type="entry name" value="HemolysinCabind"/>
    <property type="match status" value="2"/>
</dbReference>
<dbReference type="InterPro" id="IPR050557">
    <property type="entry name" value="RTX_toxin/Mannuronan_C5-epim"/>
</dbReference>
<accession>A0A4D7BV58</accession>
<dbReference type="PANTHER" id="PTHR38340">
    <property type="entry name" value="S-LAYER PROTEIN"/>
    <property type="match status" value="1"/>
</dbReference>
<dbReference type="PANTHER" id="PTHR38340:SF1">
    <property type="entry name" value="S-LAYER PROTEIN"/>
    <property type="match status" value="1"/>
</dbReference>
<organism evidence="4 5">
    <name type="scientific">Hankyongella ginsenosidimutans</name>
    <dbReference type="NCBI Taxonomy" id="1763828"/>
    <lineage>
        <taxon>Bacteria</taxon>
        <taxon>Pseudomonadati</taxon>
        <taxon>Pseudomonadota</taxon>
        <taxon>Alphaproteobacteria</taxon>
        <taxon>Sphingomonadales</taxon>
        <taxon>Sphingomonadaceae</taxon>
        <taxon>Hankyongella</taxon>
    </lineage>
</organism>